<sequence>MSDATFSSRIRELRTSLELTQTEFADRINTTQATLSSYENTDKTPSLDIVKKIAEVFTVSIDWLLGLSDIIDVNDTPRTYSDIIRMLFKLETANLINFQILAYEDQYSHKHTCEFSTTDPSMFNFANEWKKIKDLHDAKTIDDELYNLWIEKTLQKYDKTIVHPSDGFMEIPDTIDEELPFT</sequence>
<evidence type="ECO:0000256" key="1">
    <source>
        <dbReference type="ARBA" id="ARBA00023125"/>
    </source>
</evidence>
<accession>A0A8S5NRE4</accession>
<dbReference type="Pfam" id="PF01381">
    <property type="entry name" value="HTH_3"/>
    <property type="match status" value="1"/>
</dbReference>
<protein>
    <submittedName>
        <fullName evidence="3">Helix-turn-helix domain protein</fullName>
    </submittedName>
</protein>
<dbReference type="InterPro" id="IPR001387">
    <property type="entry name" value="Cro/C1-type_HTH"/>
</dbReference>
<dbReference type="EMBL" id="BK015237">
    <property type="protein sequence ID" value="DAD97302.1"/>
    <property type="molecule type" value="Genomic_DNA"/>
</dbReference>
<name>A0A8S5NRE4_9CAUD</name>
<proteinExistence type="predicted"/>
<dbReference type="GO" id="GO:0003677">
    <property type="term" value="F:DNA binding"/>
    <property type="evidence" value="ECO:0007669"/>
    <property type="project" value="UniProtKB-KW"/>
</dbReference>
<organism evidence="3">
    <name type="scientific">Myoviridae sp. ctzc413</name>
    <dbReference type="NCBI Taxonomy" id="2826721"/>
    <lineage>
        <taxon>Viruses</taxon>
        <taxon>Duplodnaviria</taxon>
        <taxon>Heunggongvirae</taxon>
        <taxon>Uroviricota</taxon>
        <taxon>Caudoviricetes</taxon>
    </lineage>
</organism>
<keyword evidence="1" id="KW-0238">DNA-binding</keyword>
<dbReference type="PANTHER" id="PTHR46558">
    <property type="entry name" value="TRACRIPTIONAL REGULATORY PROTEIN-RELATED-RELATED"/>
    <property type="match status" value="1"/>
</dbReference>
<reference evidence="3" key="1">
    <citation type="journal article" date="2021" name="Proc. Natl. Acad. Sci. U.S.A.">
        <title>A Catalog of Tens of Thousands of Viruses from Human Metagenomes Reveals Hidden Associations with Chronic Diseases.</title>
        <authorList>
            <person name="Tisza M.J."/>
            <person name="Buck C.B."/>
        </authorList>
    </citation>
    <scope>NUCLEOTIDE SEQUENCE</scope>
    <source>
        <strain evidence="3">Ctzc413</strain>
    </source>
</reference>
<dbReference type="Gene3D" id="1.10.260.40">
    <property type="entry name" value="lambda repressor-like DNA-binding domains"/>
    <property type="match status" value="1"/>
</dbReference>
<evidence type="ECO:0000259" key="2">
    <source>
        <dbReference type="PROSITE" id="PS50943"/>
    </source>
</evidence>
<dbReference type="SMART" id="SM00530">
    <property type="entry name" value="HTH_XRE"/>
    <property type="match status" value="1"/>
</dbReference>
<evidence type="ECO:0000313" key="3">
    <source>
        <dbReference type="EMBL" id="DAD97302.1"/>
    </source>
</evidence>
<dbReference type="CDD" id="cd00093">
    <property type="entry name" value="HTH_XRE"/>
    <property type="match status" value="1"/>
</dbReference>
<feature type="domain" description="HTH cro/C1-type" evidence="2">
    <location>
        <begin position="10"/>
        <end position="64"/>
    </location>
</feature>
<dbReference type="PANTHER" id="PTHR46558:SF11">
    <property type="entry name" value="HTH-TYPE TRANSCRIPTIONAL REGULATOR XRE"/>
    <property type="match status" value="1"/>
</dbReference>
<dbReference type="InterPro" id="IPR010982">
    <property type="entry name" value="Lambda_DNA-bd_dom_sf"/>
</dbReference>
<dbReference type="PROSITE" id="PS50943">
    <property type="entry name" value="HTH_CROC1"/>
    <property type="match status" value="1"/>
</dbReference>
<dbReference type="SUPFAM" id="SSF47413">
    <property type="entry name" value="lambda repressor-like DNA-binding domains"/>
    <property type="match status" value="1"/>
</dbReference>